<dbReference type="Proteomes" id="UP001187471">
    <property type="component" value="Unassembled WGS sequence"/>
</dbReference>
<evidence type="ECO:0000313" key="2">
    <source>
        <dbReference type="Proteomes" id="UP001187471"/>
    </source>
</evidence>
<gene>
    <name evidence="1" type="ORF">RJ640_014286</name>
</gene>
<accession>A0AA88QLP2</accession>
<dbReference type="EMBL" id="JAVXUO010002530">
    <property type="protein sequence ID" value="KAK2972228.1"/>
    <property type="molecule type" value="Genomic_DNA"/>
</dbReference>
<sequence length="495" mass="54619">MAGGEKLTLKILVDKAQNKVLFAEAGEEFVDILLSFLTLPLGTIVRLLSMPSNSSQLKFGSLTTLYQSVSALQTEHFWTKVGKDMLLNPRNSAVAQCQKLKIDIDDTARTKYFMCPNRLNDKHFGSHLLSTLEDVKCPCGSLMNTEIELVASAVRLQDSTSGVFVTEKASFIITDDLQIMPNLLGKTVALLFAKDMNVLEERTLKVGVEEVLNLLRGSLLSKTPLTDLVRQGPFSCNMVKSDTGKYLPRTTDSINTNCRRMTVKVLVQKSTKKALFAHVEEDFVDFLFSFLTIPLGSVVSLLGGECSLRSINNLYNTIRSLDAERHIKSQDLKDMLLEPMLAQNFLCKNQILPIREVEAPPLYCVVGSRRSYLTDKQIHSVILECSQITCIDPKNPNGGTTLVGGYIKGPATFMVTDDFVVTPFLSLSIISALKRLNIPLGDVEEQEVSIGMEEALGLLKASLESTSALTDGLSLVLQKPKQEKNPSCYSGPYFS</sequence>
<comment type="caution">
    <text evidence="1">The sequence shown here is derived from an EMBL/GenBank/DDBJ whole genome shotgun (WGS) entry which is preliminary data.</text>
</comment>
<proteinExistence type="predicted"/>
<dbReference type="InterPro" id="IPR007750">
    <property type="entry name" value="DUF674"/>
</dbReference>
<dbReference type="PANTHER" id="PTHR33103">
    <property type="entry name" value="OS01G0153900 PROTEIN"/>
    <property type="match status" value="1"/>
</dbReference>
<reference evidence="1" key="1">
    <citation type="submission" date="2022-12" db="EMBL/GenBank/DDBJ databases">
        <title>Draft genome assemblies for two species of Escallonia (Escalloniales).</title>
        <authorList>
            <person name="Chanderbali A."/>
            <person name="Dervinis C."/>
            <person name="Anghel I."/>
            <person name="Soltis D."/>
            <person name="Soltis P."/>
            <person name="Zapata F."/>
        </authorList>
    </citation>
    <scope>NUCLEOTIDE SEQUENCE</scope>
    <source>
        <strain evidence="1">UCBG92.1500</strain>
        <tissue evidence="1">Leaf</tissue>
    </source>
</reference>
<protein>
    <recommendedName>
        <fullName evidence="3">DUF674 family protein</fullName>
    </recommendedName>
</protein>
<evidence type="ECO:0000313" key="1">
    <source>
        <dbReference type="EMBL" id="KAK2972228.1"/>
    </source>
</evidence>
<dbReference type="AlphaFoldDB" id="A0AA88QLP2"/>
<name>A0AA88QLP2_9ASTE</name>
<keyword evidence="2" id="KW-1185">Reference proteome</keyword>
<organism evidence="1 2">
    <name type="scientific">Escallonia rubra</name>
    <dbReference type="NCBI Taxonomy" id="112253"/>
    <lineage>
        <taxon>Eukaryota</taxon>
        <taxon>Viridiplantae</taxon>
        <taxon>Streptophyta</taxon>
        <taxon>Embryophyta</taxon>
        <taxon>Tracheophyta</taxon>
        <taxon>Spermatophyta</taxon>
        <taxon>Magnoliopsida</taxon>
        <taxon>eudicotyledons</taxon>
        <taxon>Gunneridae</taxon>
        <taxon>Pentapetalae</taxon>
        <taxon>asterids</taxon>
        <taxon>campanulids</taxon>
        <taxon>Escalloniales</taxon>
        <taxon>Escalloniaceae</taxon>
        <taxon>Escallonia</taxon>
    </lineage>
</organism>
<evidence type="ECO:0008006" key="3">
    <source>
        <dbReference type="Google" id="ProtNLM"/>
    </source>
</evidence>
<dbReference type="PANTHER" id="PTHR33103:SF27">
    <property type="entry name" value="OS04G0594700 PROTEIN"/>
    <property type="match status" value="1"/>
</dbReference>
<dbReference type="Pfam" id="PF05056">
    <property type="entry name" value="DUF674"/>
    <property type="match status" value="1"/>
</dbReference>